<gene>
    <name evidence="3" type="ORF">MCB1EB_1031</name>
</gene>
<feature type="region of interest" description="Disordered" evidence="2">
    <location>
        <begin position="1"/>
        <end position="122"/>
    </location>
</feature>
<evidence type="ECO:0000313" key="3">
    <source>
        <dbReference type="EMBL" id="BBE09192.1"/>
    </source>
</evidence>
<dbReference type="AlphaFoldDB" id="A0A2Z6EUV7"/>
<dbReference type="RefSeq" id="WP_126353899.1">
    <property type="nucleotide sequence ID" value="NZ_AP018150.1"/>
</dbReference>
<sequence length="431" mass="48230">MFRAPHLSFSIRSKSGQSSKQKEKKSGPKEGPQPTNSDDSNAGGPLKGLFFKMRIKSDKGNKGNKGKNKAADDDKVIDVSSYVPDSFRLNPGSSTRKNSSANKRPNSGSTKSVNGGNGEDNDSFDCSKAADLAKEGKPSIFFKKIKKNTKKITDQASQKFSSIKHNLSENIDSLKIGLDNLRARASEHLSSIREKTEKAVSENRRDLKMGLKKLRRRAIYSVGNSYLAAHFKKPSALDKEMKKALNKWKIKKESESKHEKDSDLINLRVATLADRIYKNRVRKHNYIDIEKVRKSMLKGRQYNEHQIAEEYRKIDELFFDEKFQSILKAYMPEKDLKKGNIYISPSMQNDISEATKSAAPFSSSLPIASTFRTAPININNLDEEDEELDMLDIPEVPDSSVHDSDEGNEGLPIASEVPPGQTGFYNDMGTV</sequence>
<dbReference type="EMBL" id="AP018150">
    <property type="protein sequence ID" value="BBE09192.1"/>
    <property type="molecule type" value="Genomic_DNA"/>
</dbReference>
<name>A0A2Z6EUV7_9BURK</name>
<evidence type="ECO:0000313" key="4">
    <source>
        <dbReference type="Proteomes" id="UP000282597"/>
    </source>
</evidence>
<feature type="coiled-coil region" evidence="1">
    <location>
        <begin position="164"/>
        <end position="198"/>
    </location>
</feature>
<keyword evidence="4" id="KW-1185">Reference proteome</keyword>
<evidence type="ECO:0000256" key="2">
    <source>
        <dbReference type="SAM" id="MobiDB-lite"/>
    </source>
</evidence>
<reference evidence="3 4" key="1">
    <citation type="journal article" date="2018" name="Microbes Environ.">
        <title>Comparative Genomic Insights into Endofungal Lifestyles of Two Bacterial Endosymbionts, Mycoavidus cysteinexigens and Burkholderia rhizoxinica.</title>
        <authorList>
            <person name="Sharmin D."/>
            <person name="Guo Y."/>
            <person name="Nishizawa T."/>
            <person name="Ohshima S."/>
            <person name="Sato Y."/>
            <person name="Takashima Y."/>
            <person name="Narisawa K."/>
            <person name="Ohta H."/>
        </authorList>
    </citation>
    <scope>NUCLEOTIDE SEQUENCE [LARGE SCALE GENOMIC DNA]</scope>
    <source>
        <strain evidence="3 4">B1-EB</strain>
    </source>
</reference>
<feature type="compositionally biased region" description="Polar residues" evidence="2">
    <location>
        <begin position="91"/>
        <end position="114"/>
    </location>
</feature>
<proteinExistence type="predicted"/>
<accession>A0A2Z6EUV7</accession>
<dbReference type="Proteomes" id="UP000282597">
    <property type="component" value="Chromosome"/>
</dbReference>
<feature type="region of interest" description="Disordered" evidence="2">
    <location>
        <begin position="395"/>
        <end position="431"/>
    </location>
</feature>
<protein>
    <submittedName>
        <fullName evidence="3">Uncharacterized protein</fullName>
    </submittedName>
</protein>
<dbReference type="KEGG" id="mcys:MCB1EB_1031"/>
<organism evidence="3 4">
    <name type="scientific">Mycoavidus cysteinexigens</name>
    <dbReference type="NCBI Taxonomy" id="1553431"/>
    <lineage>
        <taxon>Bacteria</taxon>
        <taxon>Pseudomonadati</taxon>
        <taxon>Pseudomonadota</taxon>
        <taxon>Betaproteobacteria</taxon>
        <taxon>Burkholderiales</taxon>
        <taxon>Burkholderiaceae</taxon>
        <taxon>Mycoavidus</taxon>
    </lineage>
</organism>
<evidence type="ECO:0000256" key="1">
    <source>
        <dbReference type="SAM" id="Coils"/>
    </source>
</evidence>
<keyword evidence="1" id="KW-0175">Coiled coil</keyword>